<accession>H8FYB6</accession>
<sequence length="72" mass="8138">MGERHFEAKTQGHDPEARVKQIAGLIRSLPYREMKQLGEEICHHITESGAVDEHNQSDVTEGLLRWAEGKVS</sequence>
<comment type="caution">
    <text evidence="1">The sequence shown here is derived from an EMBL/GenBank/DDBJ whole genome shotgun (WGS) entry which is preliminary data.</text>
</comment>
<keyword evidence="2" id="KW-1185">Reference proteome</keyword>
<dbReference type="RefSeq" id="WP_002731446.1">
    <property type="nucleotide sequence ID" value="NZ_CAHP01000060.1"/>
</dbReference>
<protein>
    <submittedName>
        <fullName evidence="1">Uncharacterized protein</fullName>
    </submittedName>
</protein>
<dbReference type="EMBL" id="CAHP01000060">
    <property type="protein sequence ID" value="CCG43354.1"/>
    <property type="molecule type" value="Genomic_DNA"/>
</dbReference>
<dbReference type="AlphaFoldDB" id="H8FYB6"/>
<name>H8FYB6_MAGML</name>
<proteinExistence type="predicted"/>
<organism evidence="1 2">
    <name type="scientific">Magnetospirillum molischianum DSM 120</name>
    <dbReference type="NCBI Taxonomy" id="1150626"/>
    <lineage>
        <taxon>Bacteria</taxon>
        <taxon>Pseudomonadati</taxon>
        <taxon>Pseudomonadota</taxon>
        <taxon>Alphaproteobacteria</taxon>
        <taxon>Rhodospirillales</taxon>
        <taxon>Rhodospirillaceae</taxon>
        <taxon>Magnetospirillum</taxon>
    </lineage>
</organism>
<dbReference type="Proteomes" id="UP000004169">
    <property type="component" value="Unassembled WGS sequence"/>
</dbReference>
<evidence type="ECO:0000313" key="2">
    <source>
        <dbReference type="Proteomes" id="UP000004169"/>
    </source>
</evidence>
<reference evidence="1 2" key="1">
    <citation type="journal article" date="2012" name="J. Bacteriol.">
        <title>Draft Genome Sequence of the Purple Photosynthetic Bacterium Phaeospirillum molischianum DSM120, a Particularly Versatile Bacterium.</title>
        <authorList>
            <person name="Duquesne K."/>
            <person name="Prima V."/>
            <person name="Ji B."/>
            <person name="Rouy Z."/>
            <person name="Medigue C."/>
            <person name="Talla E."/>
            <person name="Sturgis J.N."/>
        </authorList>
    </citation>
    <scope>NUCLEOTIDE SEQUENCE [LARGE SCALE GENOMIC DNA]</scope>
    <source>
        <strain evidence="2">DSM120</strain>
    </source>
</reference>
<dbReference type="STRING" id="1150626.PHAMO_80145"/>
<evidence type="ECO:0000313" key="1">
    <source>
        <dbReference type="EMBL" id="CCG43354.1"/>
    </source>
</evidence>
<gene>
    <name evidence="1" type="ORF">PHAMO_80145</name>
</gene>